<keyword evidence="3" id="KW-1185">Reference proteome</keyword>
<evidence type="ECO:0000313" key="2">
    <source>
        <dbReference type="EMBL" id="GBF80989.1"/>
    </source>
</evidence>
<feature type="domain" description="N-acetyltransferase" evidence="1">
    <location>
        <begin position="9"/>
        <end position="176"/>
    </location>
</feature>
<sequence length="179" mass="20944">MLEIITPRLILRRWQTEDQQTFSQINADPRVMEFLPKPLSFDESNSFIERIETHFEENGFGLWATQLQDSPSLIGFIGLSIPRFQASFTPCVEIGWRLGYDYWGKGYATEGAKAALEFAFTQLNLPEVLSFTVPKNWRSRRVMERIDMKFSQEFDHPDLPEGNPLRKHILYKTTNPHQF</sequence>
<keyword evidence="2" id="KW-0808">Transferase</keyword>
<dbReference type="RefSeq" id="WP_124974933.1">
    <property type="nucleotide sequence ID" value="NZ_BDQK01000013.1"/>
</dbReference>
<proteinExistence type="predicted"/>
<dbReference type="Pfam" id="PF13302">
    <property type="entry name" value="Acetyltransf_3"/>
    <property type="match status" value="1"/>
</dbReference>
<dbReference type="InterPro" id="IPR016181">
    <property type="entry name" value="Acyl_CoA_acyltransferase"/>
</dbReference>
<protein>
    <submittedName>
        <fullName evidence="2">Acetyltransferase</fullName>
    </submittedName>
</protein>
<evidence type="ECO:0000259" key="1">
    <source>
        <dbReference type="PROSITE" id="PS51186"/>
    </source>
</evidence>
<dbReference type="PROSITE" id="PS51186">
    <property type="entry name" value="GNAT"/>
    <property type="match status" value="1"/>
</dbReference>
<dbReference type="InterPro" id="IPR000182">
    <property type="entry name" value="GNAT_dom"/>
</dbReference>
<dbReference type="AlphaFoldDB" id="A0A401IIC4"/>
<dbReference type="InterPro" id="IPR051531">
    <property type="entry name" value="N-acetyltransferase"/>
</dbReference>
<dbReference type="PANTHER" id="PTHR43792:SF1">
    <property type="entry name" value="N-ACETYLTRANSFERASE DOMAIN-CONTAINING PROTEIN"/>
    <property type="match status" value="1"/>
</dbReference>
<comment type="caution">
    <text evidence="2">The sequence shown here is derived from an EMBL/GenBank/DDBJ whole genome shotgun (WGS) entry which is preliminary data.</text>
</comment>
<dbReference type="OrthoDB" id="9785602at2"/>
<evidence type="ECO:0000313" key="3">
    <source>
        <dbReference type="Proteomes" id="UP000287247"/>
    </source>
</evidence>
<accession>A0A401IIC4</accession>
<dbReference type="Proteomes" id="UP000287247">
    <property type="component" value="Unassembled WGS sequence"/>
</dbReference>
<dbReference type="SUPFAM" id="SSF55729">
    <property type="entry name" value="Acyl-CoA N-acyltransferases (Nat)"/>
    <property type="match status" value="1"/>
</dbReference>
<dbReference type="PANTHER" id="PTHR43792">
    <property type="entry name" value="GNAT FAMILY, PUTATIVE (AFU_ORTHOLOGUE AFUA_3G00765)-RELATED-RELATED"/>
    <property type="match status" value="1"/>
</dbReference>
<gene>
    <name evidence="2" type="ORF">AsFPU1_2398</name>
</gene>
<dbReference type="EMBL" id="BDQK01000013">
    <property type="protein sequence ID" value="GBF80989.1"/>
    <property type="molecule type" value="Genomic_DNA"/>
</dbReference>
<reference evidence="3" key="1">
    <citation type="submission" date="2017-05" db="EMBL/GenBank/DDBJ databases">
        <title>Physiological properties and genetic analysis related to exopolysaccharide production of fresh-water unicellular cyanobacterium Aphanothece sacrum, Suizenji Nori, that has been cultured as a food source in Japan.</title>
        <authorList>
            <person name="Kanesaki Y."/>
            <person name="Yoshikawa S."/>
            <person name="Ohki K."/>
        </authorList>
    </citation>
    <scope>NUCLEOTIDE SEQUENCE [LARGE SCALE GENOMIC DNA]</scope>
    <source>
        <strain evidence="3">FPU1</strain>
    </source>
</reference>
<organism evidence="2 3">
    <name type="scientific">Aphanothece sacrum FPU1</name>
    <dbReference type="NCBI Taxonomy" id="1920663"/>
    <lineage>
        <taxon>Bacteria</taxon>
        <taxon>Bacillati</taxon>
        <taxon>Cyanobacteriota</taxon>
        <taxon>Cyanophyceae</taxon>
        <taxon>Oscillatoriophycideae</taxon>
        <taxon>Chroococcales</taxon>
        <taxon>Aphanothecaceae</taxon>
        <taxon>Aphanothece</taxon>
    </lineage>
</organism>
<dbReference type="Gene3D" id="3.40.630.30">
    <property type="match status" value="1"/>
</dbReference>
<dbReference type="GO" id="GO:0016747">
    <property type="term" value="F:acyltransferase activity, transferring groups other than amino-acyl groups"/>
    <property type="evidence" value="ECO:0007669"/>
    <property type="project" value="InterPro"/>
</dbReference>
<name>A0A401IIC4_APHSA</name>